<gene>
    <name evidence="2" type="ORF">LCGC14_0622870</name>
</gene>
<organism evidence="2">
    <name type="scientific">marine sediment metagenome</name>
    <dbReference type="NCBI Taxonomy" id="412755"/>
    <lineage>
        <taxon>unclassified sequences</taxon>
        <taxon>metagenomes</taxon>
        <taxon>ecological metagenomes</taxon>
    </lineage>
</organism>
<dbReference type="SUPFAM" id="SSF53300">
    <property type="entry name" value="vWA-like"/>
    <property type="match status" value="1"/>
</dbReference>
<dbReference type="PROSITE" id="PS50818">
    <property type="entry name" value="INTEIN_C_TER"/>
    <property type="match status" value="1"/>
</dbReference>
<dbReference type="InterPro" id="IPR018698">
    <property type="entry name" value="VWA-like_dom"/>
</dbReference>
<proteinExistence type="predicted"/>
<dbReference type="Gene3D" id="2.170.16.10">
    <property type="entry name" value="Hedgehog/Intein (Hint) domain"/>
    <property type="match status" value="1"/>
</dbReference>
<dbReference type="NCBIfam" id="TIGR01443">
    <property type="entry name" value="intein_Cterm"/>
    <property type="match status" value="1"/>
</dbReference>
<evidence type="ECO:0000313" key="2">
    <source>
        <dbReference type="EMBL" id="KKN51471.1"/>
    </source>
</evidence>
<feature type="domain" description="Hint" evidence="1">
    <location>
        <begin position="124"/>
        <end position="169"/>
    </location>
</feature>
<dbReference type="AlphaFoldDB" id="A0A0F9TQU1"/>
<dbReference type="SMART" id="SM00305">
    <property type="entry name" value="HintC"/>
    <property type="match status" value="1"/>
</dbReference>
<comment type="caution">
    <text evidence="2">The sequence shown here is derived from an EMBL/GenBank/DDBJ whole genome shotgun (WGS) entry which is preliminary data.</text>
</comment>
<sequence length="315" mass="36126">MKQCKKCGRIIGKNKHECKFNTHLINTKKSQAKAKATIKKKYHDKGIFFGFKKRENHSGWTGDKVGYMGVHNYIRKNKVKPICCEKCEKKTKLELSNISGEYKRDINDFFWLCRGCHQEIDRTRHKFKGEKIKSIKIEKCGEKFYDIETETENFIANNIVSHNSRPSKKSISCGVYMPSIVRESVEIVVSLDTSGSVSKEALTEFMTEINGIAKSFNNLNMKLIVCDYDIKDVYEIGNGADDEITKLILRGGGGTSHIPVYEYIKQNLPNTQFLINFTDGYTEYPDEEEVKTLWVLNEGGCEDDNLKWGEIIRLG</sequence>
<name>A0A0F9TQU1_9ZZZZ</name>
<dbReference type="PANTHER" id="PTHR38730:SF1">
    <property type="entry name" value="SLL7028 PROTEIN"/>
    <property type="match status" value="1"/>
</dbReference>
<dbReference type="Pfam" id="PF09967">
    <property type="entry name" value="DUF2201"/>
    <property type="match status" value="1"/>
</dbReference>
<evidence type="ECO:0000259" key="1">
    <source>
        <dbReference type="SMART" id="SM00305"/>
    </source>
</evidence>
<accession>A0A0F9TQU1</accession>
<protein>
    <recommendedName>
        <fullName evidence="1">Hint domain-containing protein</fullName>
    </recommendedName>
</protein>
<dbReference type="PANTHER" id="PTHR38730">
    <property type="entry name" value="SLL7028 PROTEIN"/>
    <property type="match status" value="1"/>
</dbReference>
<dbReference type="InterPro" id="IPR030934">
    <property type="entry name" value="Intein_C"/>
</dbReference>
<dbReference type="CDD" id="cd00081">
    <property type="entry name" value="Hint"/>
    <property type="match status" value="1"/>
</dbReference>
<dbReference type="InterPro" id="IPR003586">
    <property type="entry name" value="Hint_dom_C"/>
</dbReference>
<reference evidence="2" key="1">
    <citation type="journal article" date="2015" name="Nature">
        <title>Complex archaea that bridge the gap between prokaryotes and eukaryotes.</title>
        <authorList>
            <person name="Spang A."/>
            <person name="Saw J.H."/>
            <person name="Jorgensen S.L."/>
            <person name="Zaremba-Niedzwiedzka K."/>
            <person name="Martijn J."/>
            <person name="Lind A.E."/>
            <person name="van Eijk R."/>
            <person name="Schleper C."/>
            <person name="Guy L."/>
            <person name="Ettema T.J."/>
        </authorList>
    </citation>
    <scope>NUCLEOTIDE SEQUENCE</scope>
</reference>
<dbReference type="EMBL" id="LAZR01001063">
    <property type="protein sequence ID" value="KKN51471.1"/>
    <property type="molecule type" value="Genomic_DNA"/>
</dbReference>
<dbReference type="InterPro" id="IPR036465">
    <property type="entry name" value="vWFA_dom_sf"/>
</dbReference>